<dbReference type="VEuPathDB" id="FungiDB:H257_10290"/>
<evidence type="ECO:0008006" key="4">
    <source>
        <dbReference type="Google" id="ProtNLM"/>
    </source>
</evidence>
<dbReference type="Gene3D" id="3.40.50.1240">
    <property type="entry name" value="Phosphoglycerate mutase-like"/>
    <property type="match status" value="1"/>
</dbReference>
<dbReference type="GO" id="GO:0016791">
    <property type="term" value="F:phosphatase activity"/>
    <property type="evidence" value="ECO:0007669"/>
    <property type="project" value="TreeGrafter"/>
</dbReference>
<dbReference type="RefSeq" id="XP_009835083.1">
    <property type="nucleotide sequence ID" value="XM_009836781.1"/>
</dbReference>
<dbReference type="OrthoDB" id="10257284at2759"/>
<dbReference type="InterPro" id="IPR050645">
    <property type="entry name" value="Histidine_acid_phosphatase"/>
</dbReference>
<gene>
    <name evidence="3" type="ORF">H257_10290</name>
</gene>
<accession>W4G8Q9</accession>
<sequence length="359" mass="40262">MARTLRLVQVLHRHGDRSPLHNVFRGGTSTQFQAEDALWTTKLQEPVTTRGIYGELTTVGVAQMQARGLKLRDRYLALGWTLDDKVDIHVRSTHYVRTQRSVQALLSRFVPHVHDQLPLEILPPSVDYINAYNANAASIMPLKTHLVEAHAALAAREAHMAPVQTELRRLLPMFASSAESFSWMKAADYFVCRQAHNIPLLPHTEELADATTQHLAYRFHEFYTYAPILTRVSGPLVVQLVTEMQRVMPSRDVPNATDLSVERVVVYSGHDVSLLALLNALHSSTQPTTKTVVDWPDYGAAVTIELYDEQGNSDQWMVQVTLDGSPVAPPVDAQRFCHDLLQTVLLPNDLDENDVVVPK</sequence>
<dbReference type="SUPFAM" id="SSF53254">
    <property type="entry name" value="Phosphoglycerate mutase-like"/>
    <property type="match status" value="1"/>
</dbReference>
<dbReference type="CDD" id="cd07061">
    <property type="entry name" value="HP_HAP_like"/>
    <property type="match status" value="1"/>
</dbReference>
<evidence type="ECO:0000256" key="1">
    <source>
        <dbReference type="ARBA" id="ARBA00005375"/>
    </source>
</evidence>
<dbReference type="EMBL" id="KI913140">
    <property type="protein sequence ID" value="ETV75449.1"/>
    <property type="molecule type" value="Genomic_DNA"/>
</dbReference>
<dbReference type="PANTHER" id="PTHR11567:SF110">
    <property type="entry name" value="2-PHOSPHOXYLOSE PHOSPHATASE 1"/>
    <property type="match status" value="1"/>
</dbReference>
<dbReference type="InterPro" id="IPR033379">
    <property type="entry name" value="Acid_Pase_AS"/>
</dbReference>
<dbReference type="STRING" id="112090.W4G8Q9"/>
<dbReference type="PANTHER" id="PTHR11567">
    <property type="entry name" value="ACID PHOSPHATASE-RELATED"/>
    <property type="match status" value="1"/>
</dbReference>
<name>W4G8Q9_APHAT</name>
<dbReference type="InterPro" id="IPR029033">
    <property type="entry name" value="His_PPase_superfam"/>
</dbReference>
<dbReference type="AlphaFoldDB" id="W4G8Q9"/>
<dbReference type="GeneID" id="20812286"/>
<comment type="similarity">
    <text evidence="1">Belongs to the histidine acid phosphatase family.</text>
</comment>
<evidence type="ECO:0000313" key="3">
    <source>
        <dbReference type="EMBL" id="ETV75449.1"/>
    </source>
</evidence>
<dbReference type="InterPro" id="IPR000560">
    <property type="entry name" value="His_Pase_clade-2"/>
</dbReference>
<keyword evidence="2" id="KW-0378">Hydrolase</keyword>
<protein>
    <recommendedName>
        <fullName evidence="4">Histidine acid phosphatase</fullName>
    </recommendedName>
</protein>
<evidence type="ECO:0000256" key="2">
    <source>
        <dbReference type="ARBA" id="ARBA00022801"/>
    </source>
</evidence>
<reference evidence="3" key="1">
    <citation type="submission" date="2013-12" db="EMBL/GenBank/DDBJ databases">
        <title>The Genome Sequence of Aphanomyces astaci APO3.</title>
        <authorList>
            <consortium name="The Broad Institute Genomics Platform"/>
            <person name="Russ C."/>
            <person name="Tyler B."/>
            <person name="van West P."/>
            <person name="Dieguez-Uribeondo J."/>
            <person name="Young S.K."/>
            <person name="Zeng Q."/>
            <person name="Gargeya S."/>
            <person name="Fitzgerald M."/>
            <person name="Abouelleil A."/>
            <person name="Alvarado L."/>
            <person name="Chapman S.B."/>
            <person name="Gainer-Dewar J."/>
            <person name="Goldberg J."/>
            <person name="Griggs A."/>
            <person name="Gujja S."/>
            <person name="Hansen M."/>
            <person name="Howarth C."/>
            <person name="Imamovic A."/>
            <person name="Ireland A."/>
            <person name="Larimer J."/>
            <person name="McCowan C."/>
            <person name="Murphy C."/>
            <person name="Pearson M."/>
            <person name="Poon T.W."/>
            <person name="Priest M."/>
            <person name="Roberts A."/>
            <person name="Saif S."/>
            <person name="Shea T."/>
            <person name="Sykes S."/>
            <person name="Wortman J."/>
            <person name="Nusbaum C."/>
            <person name="Birren B."/>
        </authorList>
    </citation>
    <scope>NUCLEOTIDE SEQUENCE [LARGE SCALE GENOMIC DNA]</scope>
    <source>
        <strain evidence="3">APO3</strain>
    </source>
</reference>
<dbReference type="Pfam" id="PF00328">
    <property type="entry name" value="His_Phos_2"/>
    <property type="match status" value="1"/>
</dbReference>
<dbReference type="PROSITE" id="PS00616">
    <property type="entry name" value="HIS_ACID_PHOSPHAT_1"/>
    <property type="match status" value="1"/>
</dbReference>
<organism evidence="3">
    <name type="scientific">Aphanomyces astaci</name>
    <name type="common">Crayfish plague agent</name>
    <dbReference type="NCBI Taxonomy" id="112090"/>
    <lineage>
        <taxon>Eukaryota</taxon>
        <taxon>Sar</taxon>
        <taxon>Stramenopiles</taxon>
        <taxon>Oomycota</taxon>
        <taxon>Saprolegniomycetes</taxon>
        <taxon>Saprolegniales</taxon>
        <taxon>Verrucalvaceae</taxon>
        <taxon>Aphanomyces</taxon>
    </lineage>
</organism>
<proteinExistence type="inferred from homology"/>